<gene>
    <name evidence="4" type="primary">LOC106012976</name>
</gene>
<feature type="domain" description="PDZ" evidence="2">
    <location>
        <begin position="5"/>
        <end position="44"/>
    </location>
</feature>
<sequence>MLPCVGDRIVNINNIPGDSLSAREAMRILETSSESVVLDVWRQSSPLNSAGSSPTPTSTGVNSPLPEAISASSPKSKSDTLAVRSSSWDCAGEGGRGAGSSKNLRSSGSQTDSLDSPGPSPRKALRNTEQEKVRHSVPMLDKAKEKVEKILRSRHRSQEREKEAEEKKDKHDGGVEESGGQLPPRGVGSGFEPGVNSSNSGGSKSQHKPVEDCSTQVNLPSTENVIAEFPNNTVYAQVGGASNPSPHGQPLAPPPPDLLSRVPKSPRKRELELDSNSGTWPKSRGQGQSSSGPPTVVFPPGHKPFKDRPSIRDVFYASPDVLGGGASLYEQRTVSTGPTIHHSSQNSDSSIKYPNTGFPPPP</sequence>
<dbReference type="InterPro" id="IPR036034">
    <property type="entry name" value="PDZ_sf"/>
</dbReference>
<dbReference type="Gene3D" id="2.30.42.10">
    <property type="match status" value="1"/>
</dbReference>
<feature type="compositionally biased region" description="Polar residues" evidence="1">
    <location>
        <begin position="333"/>
        <end position="353"/>
    </location>
</feature>
<feature type="compositionally biased region" description="Low complexity" evidence="1">
    <location>
        <begin position="51"/>
        <end position="60"/>
    </location>
</feature>
<feature type="compositionally biased region" description="Basic and acidic residues" evidence="1">
    <location>
        <begin position="141"/>
        <end position="174"/>
    </location>
</feature>
<evidence type="ECO:0000313" key="3">
    <source>
        <dbReference type="Proteomes" id="UP000694888"/>
    </source>
</evidence>
<name>A0ABM1A8L4_APLCA</name>
<dbReference type="RefSeq" id="XP_012942918.1">
    <property type="nucleotide sequence ID" value="XM_013087464.1"/>
</dbReference>
<keyword evidence="3" id="KW-1185">Reference proteome</keyword>
<organism evidence="3 4">
    <name type="scientific">Aplysia californica</name>
    <name type="common">California sea hare</name>
    <dbReference type="NCBI Taxonomy" id="6500"/>
    <lineage>
        <taxon>Eukaryota</taxon>
        <taxon>Metazoa</taxon>
        <taxon>Spiralia</taxon>
        <taxon>Lophotrochozoa</taxon>
        <taxon>Mollusca</taxon>
        <taxon>Gastropoda</taxon>
        <taxon>Heterobranchia</taxon>
        <taxon>Euthyneura</taxon>
        <taxon>Tectipleura</taxon>
        <taxon>Aplysiida</taxon>
        <taxon>Aplysioidea</taxon>
        <taxon>Aplysiidae</taxon>
        <taxon>Aplysia</taxon>
    </lineage>
</organism>
<feature type="compositionally biased region" description="Polar residues" evidence="1">
    <location>
        <begin position="100"/>
        <end position="114"/>
    </location>
</feature>
<dbReference type="Proteomes" id="UP000694888">
    <property type="component" value="Unplaced"/>
</dbReference>
<feature type="region of interest" description="Disordered" evidence="1">
    <location>
        <begin position="333"/>
        <end position="362"/>
    </location>
</feature>
<evidence type="ECO:0000313" key="4">
    <source>
        <dbReference type="RefSeq" id="XP_012942918.1"/>
    </source>
</evidence>
<dbReference type="GeneID" id="106012976"/>
<feature type="non-terminal residue" evidence="4">
    <location>
        <position position="362"/>
    </location>
</feature>
<feature type="compositionally biased region" description="Low complexity" evidence="1">
    <location>
        <begin position="285"/>
        <end position="294"/>
    </location>
</feature>
<dbReference type="InterPro" id="IPR001478">
    <property type="entry name" value="PDZ"/>
</dbReference>
<feature type="compositionally biased region" description="Polar residues" evidence="1">
    <location>
        <begin position="213"/>
        <end position="246"/>
    </location>
</feature>
<evidence type="ECO:0000259" key="2">
    <source>
        <dbReference type="PROSITE" id="PS50106"/>
    </source>
</evidence>
<dbReference type="SUPFAM" id="SSF50156">
    <property type="entry name" value="PDZ domain-like"/>
    <property type="match status" value="1"/>
</dbReference>
<evidence type="ECO:0000256" key="1">
    <source>
        <dbReference type="SAM" id="MobiDB-lite"/>
    </source>
</evidence>
<proteinExistence type="predicted"/>
<feature type="region of interest" description="Disordered" evidence="1">
    <location>
        <begin position="46"/>
        <end position="311"/>
    </location>
</feature>
<protein>
    <submittedName>
        <fullName evidence="4">Uncharacterized protein LOC106012976</fullName>
    </submittedName>
</protein>
<dbReference type="PROSITE" id="PS50106">
    <property type="entry name" value="PDZ"/>
    <property type="match status" value="1"/>
</dbReference>
<reference evidence="4" key="1">
    <citation type="submission" date="2025-08" db="UniProtKB">
        <authorList>
            <consortium name="RefSeq"/>
        </authorList>
    </citation>
    <scope>IDENTIFICATION</scope>
</reference>
<accession>A0ABM1A8L4</accession>